<evidence type="ECO:0000259" key="14">
    <source>
        <dbReference type="Pfam" id="PF10502"/>
    </source>
</evidence>
<dbReference type="RefSeq" id="XP_029634811.1">
    <property type="nucleotide sequence ID" value="XM_029778951.2"/>
</dbReference>
<keyword evidence="6" id="KW-0812">Transmembrane</keyword>
<name>A0A6P7S9U6_9MOLL</name>
<keyword evidence="5 16" id="KW-0645">Protease</keyword>
<proteinExistence type="inferred from homology"/>
<dbReference type="GO" id="GO:0006627">
    <property type="term" value="P:protein processing involved in protein targeting to mitochondrion"/>
    <property type="evidence" value="ECO:0007669"/>
    <property type="project" value="InterPro"/>
</dbReference>
<feature type="active site" evidence="13">
    <location>
        <position position="90"/>
    </location>
</feature>
<keyword evidence="11" id="KW-0472">Membrane</keyword>
<dbReference type="KEGG" id="osn:115210382"/>
<evidence type="ECO:0000256" key="2">
    <source>
        <dbReference type="ARBA" id="ARBA00007066"/>
    </source>
</evidence>
<reference evidence="16" key="1">
    <citation type="submission" date="2025-08" db="UniProtKB">
        <authorList>
            <consortium name="RefSeq"/>
        </authorList>
    </citation>
    <scope>IDENTIFICATION</scope>
</reference>
<evidence type="ECO:0000256" key="6">
    <source>
        <dbReference type="ARBA" id="ARBA00022692"/>
    </source>
</evidence>
<evidence type="ECO:0000256" key="3">
    <source>
        <dbReference type="ARBA" id="ARBA00011805"/>
    </source>
</evidence>
<dbReference type="Gene3D" id="2.10.109.10">
    <property type="entry name" value="Umud Fragment, subunit A"/>
    <property type="match status" value="1"/>
</dbReference>
<keyword evidence="9" id="KW-1133">Transmembrane helix</keyword>
<evidence type="ECO:0000313" key="16">
    <source>
        <dbReference type="RefSeq" id="XP_029634811.1"/>
    </source>
</evidence>
<dbReference type="InterPro" id="IPR037730">
    <property type="entry name" value="IMP2"/>
</dbReference>
<evidence type="ECO:0000256" key="5">
    <source>
        <dbReference type="ARBA" id="ARBA00022670"/>
    </source>
</evidence>
<keyword evidence="7" id="KW-0999">Mitochondrion inner membrane</keyword>
<dbReference type="SUPFAM" id="SSF51306">
    <property type="entry name" value="LexA/Signal peptidase"/>
    <property type="match status" value="1"/>
</dbReference>
<comment type="subunit">
    <text evidence="3">Heterodimer of 2 subunits, IMMPL1 and IMMPL2.</text>
</comment>
<dbReference type="PANTHER" id="PTHR46041:SF2">
    <property type="entry name" value="MITOCHONDRIAL INNER MEMBRANE PROTEASE SUBUNIT 2"/>
    <property type="match status" value="1"/>
</dbReference>
<protein>
    <recommendedName>
        <fullName evidence="4">Mitochondrial inner membrane protease subunit 2</fullName>
    </recommendedName>
    <alternativeName>
        <fullName evidence="12">IMP2-like protein</fullName>
    </alternativeName>
</protein>
<sequence length="178" mass="20586">MNSRELKRKMLRVALGTAVTVAPMVIFFHDNIGFIAKVEGASMQPALNPEGQRTSDYVFLNKWKAKNHHYIRGEVVSLISPRNPHQKLVKRIIALEGDNIRTLGYKEKMIEIPKGHCWMEGDNYRKSMDSNYFGPVPKGLITAKVSHIIWPPYRWQSMEVIHTNHRRVRPRRKSLPSS</sequence>
<feature type="domain" description="Peptidase S26" evidence="14">
    <location>
        <begin position="108"/>
        <end position="150"/>
    </location>
</feature>
<dbReference type="AlphaFoldDB" id="A0A6P7S9U6"/>
<dbReference type="InterPro" id="IPR036286">
    <property type="entry name" value="LexA/Signal_pep-like_sf"/>
</dbReference>
<comment type="subcellular location">
    <subcellularLocation>
        <location evidence="1">Mitochondrion inner membrane</location>
        <topology evidence="1">Single-pass membrane protein</topology>
    </subcellularLocation>
</comment>
<keyword evidence="8" id="KW-0378">Hydrolase</keyword>
<evidence type="ECO:0000256" key="8">
    <source>
        <dbReference type="ARBA" id="ARBA00022801"/>
    </source>
</evidence>
<feature type="active site" evidence="13">
    <location>
        <position position="42"/>
    </location>
</feature>
<keyword evidence="15" id="KW-1185">Reference proteome</keyword>
<dbReference type="FunFam" id="2.10.109.10:FF:000005">
    <property type="entry name" value="Mitochondrial inner membrane protease subunit"/>
    <property type="match status" value="1"/>
</dbReference>
<evidence type="ECO:0000256" key="13">
    <source>
        <dbReference type="PIRSR" id="PIRSR600223-1"/>
    </source>
</evidence>
<dbReference type="GO" id="GO:0006465">
    <property type="term" value="P:signal peptide processing"/>
    <property type="evidence" value="ECO:0007669"/>
    <property type="project" value="InterPro"/>
</dbReference>
<feature type="domain" description="Peptidase S26" evidence="14">
    <location>
        <begin position="18"/>
        <end position="101"/>
    </location>
</feature>
<evidence type="ECO:0000256" key="12">
    <source>
        <dbReference type="ARBA" id="ARBA00032718"/>
    </source>
</evidence>
<dbReference type="GO" id="GO:0042720">
    <property type="term" value="C:mitochondrial inner membrane peptidase complex"/>
    <property type="evidence" value="ECO:0007669"/>
    <property type="project" value="InterPro"/>
</dbReference>
<evidence type="ECO:0000256" key="1">
    <source>
        <dbReference type="ARBA" id="ARBA00004434"/>
    </source>
</evidence>
<dbReference type="PANTHER" id="PTHR46041">
    <property type="entry name" value="MITOCHONDRIAL INNER MEMBRANE PROTEASE SUBUNIT 2"/>
    <property type="match status" value="1"/>
</dbReference>
<evidence type="ECO:0000256" key="10">
    <source>
        <dbReference type="ARBA" id="ARBA00023128"/>
    </source>
</evidence>
<dbReference type="GO" id="GO:0004252">
    <property type="term" value="F:serine-type endopeptidase activity"/>
    <property type="evidence" value="ECO:0007669"/>
    <property type="project" value="InterPro"/>
</dbReference>
<dbReference type="InterPro" id="IPR019533">
    <property type="entry name" value="Peptidase_S26"/>
</dbReference>
<dbReference type="PRINTS" id="PR00727">
    <property type="entry name" value="LEADERPTASE"/>
</dbReference>
<keyword evidence="10" id="KW-0496">Mitochondrion</keyword>
<evidence type="ECO:0000256" key="7">
    <source>
        <dbReference type="ARBA" id="ARBA00022792"/>
    </source>
</evidence>
<dbReference type="Pfam" id="PF10502">
    <property type="entry name" value="Peptidase_S26"/>
    <property type="match status" value="2"/>
</dbReference>
<evidence type="ECO:0000256" key="11">
    <source>
        <dbReference type="ARBA" id="ARBA00023136"/>
    </source>
</evidence>
<evidence type="ECO:0000256" key="4">
    <source>
        <dbReference type="ARBA" id="ARBA00013650"/>
    </source>
</evidence>
<gene>
    <name evidence="16" type="primary">LOC115210382</name>
</gene>
<dbReference type="Proteomes" id="UP000515154">
    <property type="component" value="Linkage group LG4"/>
</dbReference>
<comment type="similarity">
    <text evidence="2">Belongs to the peptidase S26 family. IMP2 subfamily.</text>
</comment>
<organism evidence="15 16">
    <name type="scientific">Octopus sinensis</name>
    <name type="common">East Asian common octopus</name>
    <dbReference type="NCBI Taxonomy" id="2607531"/>
    <lineage>
        <taxon>Eukaryota</taxon>
        <taxon>Metazoa</taxon>
        <taxon>Spiralia</taxon>
        <taxon>Lophotrochozoa</taxon>
        <taxon>Mollusca</taxon>
        <taxon>Cephalopoda</taxon>
        <taxon>Coleoidea</taxon>
        <taxon>Octopodiformes</taxon>
        <taxon>Octopoda</taxon>
        <taxon>Incirrata</taxon>
        <taxon>Octopodidae</taxon>
        <taxon>Octopus</taxon>
    </lineage>
</organism>
<dbReference type="InterPro" id="IPR000223">
    <property type="entry name" value="Pept_S26A_signal_pept_1"/>
</dbReference>
<dbReference type="CDD" id="cd06530">
    <property type="entry name" value="S26_SPase_I"/>
    <property type="match status" value="1"/>
</dbReference>
<evidence type="ECO:0000256" key="9">
    <source>
        <dbReference type="ARBA" id="ARBA00022989"/>
    </source>
</evidence>
<accession>A0A6P7S9U6</accession>
<evidence type="ECO:0000313" key="15">
    <source>
        <dbReference type="Proteomes" id="UP000515154"/>
    </source>
</evidence>